<evidence type="ECO:0008006" key="3">
    <source>
        <dbReference type="Google" id="ProtNLM"/>
    </source>
</evidence>
<organism evidence="1 2">
    <name type="scientific">Streptomyces thermospinosisporus</name>
    <dbReference type="NCBI Taxonomy" id="161482"/>
    <lineage>
        <taxon>Bacteria</taxon>
        <taxon>Bacillati</taxon>
        <taxon>Actinomycetota</taxon>
        <taxon>Actinomycetes</taxon>
        <taxon>Kitasatosporales</taxon>
        <taxon>Streptomycetaceae</taxon>
        <taxon>Streptomyces</taxon>
    </lineage>
</organism>
<accession>A0ABP4JZS8</accession>
<reference evidence="2" key="1">
    <citation type="journal article" date="2019" name="Int. J. Syst. Evol. Microbiol.">
        <title>The Global Catalogue of Microorganisms (GCM) 10K type strain sequencing project: providing services to taxonomists for standard genome sequencing and annotation.</title>
        <authorList>
            <consortium name="The Broad Institute Genomics Platform"/>
            <consortium name="The Broad Institute Genome Sequencing Center for Infectious Disease"/>
            <person name="Wu L."/>
            <person name="Ma J."/>
        </authorList>
    </citation>
    <scope>NUCLEOTIDE SEQUENCE [LARGE SCALE GENOMIC DNA]</scope>
    <source>
        <strain evidence="2">JCM 11756</strain>
    </source>
</reference>
<evidence type="ECO:0000313" key="1">
    <source>
        <dbReference type="EMBL" id="GAA1434594.1"/>
    </source>
</evidence>
<keyword evidence="2" id="KW-1185">Reference proteome</keyword>
<sequence>MAFLEDYVYSIDTHILKLRKRGFALAAEHKPPTGQAALWYQEVILYVPRSGQAVARQIARLCGDDSEVTLPYRSLADAVGVRDRAGNLRRYTERGIKALVDAGWLEVETTGAKRGAKTTFRLKVGEESTEAMVLIDDEDWFTEAA</sequence>
<dbReference type="EMBL" id="BAAAIZ010000120">
    <property type="protein sequence ID" value="GAA1434594.1"/>
    <property type="molecule type" value="Genomic_DNA"/>
</dbReference>
<comment type="caution">
    <text evidence="1">The sequence shown here is derived from an EMBL/GenBank/DDBJ whole genome shotgun (WGS) entry which is preliminary data.</text>
</comment>
<proteinExistence type="predicted"/>
<gene>
    <name evidence="1" type="ORF">GCM10009601_59310</name>
</gene>
<dbReference type="RefSeq" id="WP_344016363.1">
    <property type="nucleotide sequence ID" value="NZ_BAAAIZ010000120.1"/>
</dbReference>
<name>A0ABP4JZS8_9ACTN</name>
<evidence type="ECO:0000313" key="2">
    <source>
        <dbReference type="Proteomes" id="UP001500973"/>
    </source>
</evidence>
<dbReference type="Proteomes" id="UP001500973">
    <property type="component" value="Unassembled WGS sequence"/>
</dbReference>
<protein>
    <recommendedName>
        <fullName evidence="3">MarR family transcriptional regulator</fullName>
    </recommendedName>
</protein>